<dbReference type="Proteomes" id="UP000321192">
    <property type="component" value="Unassembled WGS sequence"/>
</dbReference>
<comment type="domain">
    <text evidence="6">Has three domains with a flexible linker between the domains II and III and assumes an 'L' shape. Domain III is highly mobile and contacts RuvB.</text>
</comment>
<comment type="subunit">
    <text evidence="6">Homotetramer. Forms an RuvA(8)-RuvB(12)-Holliday junction (HJ) complex. HJ DNA is sandwiched between 2 RuvA tetramers; dsDNA enters through RuvA and exits via RuvB. An RuvB hexamer assembles on each DNA strand where it exits the tetramer. Each RuvB hexamer is contacted by two RuvA subunits (via domain III) on 2 adjacent RuvB subunits; this complex drives branch migration. In the full resolvosome a probable DNA-RuvA(4)-RuvB(12)-RuvC(2) complex forms which resolves the HJ.</text>
</comment>
<keyword evidence="10" id="KW-1185">Reference proteome</keyword>
<evidence type="ECO:0000256" key="2">
    <source>
        <dbReference type="ARBA" id="ARBA00022763"/>
    </source>
</evidence>
<gene>
    <name evidence="6 9" type="primary">ruvA</name>
    <name evidence="8" type="ordered locus">Tmz1t_3831</name>
    <name evidence="9" type="ORF">E6Q80_20415</name>
</gene>
<evidence type="ECO:0000256" key="6">
    <source>
        <dbReference type="HAMAP-Rule" id="MF_00031"/>
    </source>
</evidence>
<comment type="caution">
    <text evidence="6">Lacks conserved residue(s) required for the propagation of feature annotation.</text>
</comment>
<comment type="subcellular location">
    <subcellularLocation>
        <location evidence="6">Cytoplasm</location>
    </subcellularLocation>
</comment>
<accession>A0A5C7S994</accession>
<dbReference type="GO" id="GO:0000400">
    <property type="term" value="F:four-way junction DNA binding"/>
    <property type="evidence" value="ECO:0007669"/>
    <property type="project" value="UniProtKB-UniRule"/>
</dbReference>
<feature type="region of interest" description="Domain I" evidence="6">
    <location>
        <begin position="1"/>
        <end position="64"/>
    </location>
</feature>
<feature type="region of interest" description="Domain III" evidence="6">
    <location>
        <begin position="151"/>
        <end position="200"/>
    </location>
</feature>
<evidence type="ECO:0000256" key="5">
    <source>
        <dbReference type="ARBA" id="ARBA00023204"/>
    </source>
</evidence>
<dbReference type="EMBL" id="SSFD01000348">
    <property type="protein sequence ID" value="TXH79485.1"/>
    <property type="molecule type" value="Genomic_DNA"/>
</dbReference>
<dbReference type="GO" id="GO:0005737">
    <property type="term" value="C:cytoplasm"/>
    <property type="evidence" value="ECO:0007669"/>
    <property type="project" value="UniProtKB-SubCell"/>
</dbReference>
<evidence type="ECO:0000313" key="10">
    <source>
        <dbReference type="Proteomes" id="UP000002186"/>
    </source>
</evidence>
<comment type="similarity">
    <text evidence="6">Belongs to the RuvA family.</text>
</comment>
<accession>C4KD09</accession>
<dbReference type="STRING" id="85643.Tmz1t_3831"/>
<keyword evidence="4 6" id="KW-0233">DNA recombination</keyword>
<dbReference type="RefSeq" id="WP_004315748.1">
    <property type="nucleotide sequence ID" value="NC_011662.2"/>
</dbReference>
<reference evidence="8 10" key="2">
    <citation type="journal article" date="2012" name="Stand. Genomic Sci.">
        <title>Complete genome sequence of Thauera aminoaromatica strain MZ1T.</title>
        <authorList>
            <person name="Jiang K."/>
            <person name="Sanseverino J."/>
            <person name="Chauhan A."/>
            <person name="Lucas S."/>
            <person name="Copeland A."/>
            <person name="Lapidus A."/>
            <person name="Del Rio T.G."/>
            <person name="Dalin E."/>
            <person name="Tice H."/>
            <person name="Bruce D."/>
            <person name="Goodwin L."/>
            <person name="Pitluck S."/>
            <person name="Sims D."/>
            <person name="Brettin T."/>
            <person name="Detter J.C."/>
            <person name="Han C."/>
            <person name="Chang Y.J."/>
            <person name="Larimer F."/>
            <person name="Land M."/>
            <person name="Hauser L."/>
            <person name="Kyrpides N.C."/>
            <person name="Mikhailova N."/>
            <person name="Moser S."/>
            <person name="Jegier P."/>
            <person name="Close D."/>
            <person name="Debruyn J.M."/>
            <person name="Wang Y."/>
            <person name="Layton A.C."/>
            <person name="Allen M.S."/>
            <person name="Sayler G.S."/>
        </authorList>
    </citation>
    <scope>NUCLEOTIDE SEQUENCE [LARGE SCALE GENOMIC DNA]</scope>
    <source>
        <strain evidence="8 10">MZ1T</strain>
    </source>
</reference>
<organism evidence="8 10">
    <name type="scientific">Thauera aminoaromatica</name>
    <dbReference type="NCBI Taxonomy" id="164330"/>
    <lineage>
        <taxon>Bacteria</taxon>
        <taxon>Pseudomonadati</taxon>
        <taxon>Pseudomonadota</taxon>
        <taxon>Betaproteobacteria</taxon>
        <taxon>Rhodocyclales</taxon>
        <taxon>Zoogloeaceae</taxon>
        <taxon>Thauera</taxon>
    </lineage>
</organism>
<keyword evidence="3 6" id="KW-0238">DNA-binding</keyword>
<evidence type="ECO:0000256" key="1">
    <source>
        <dbReference type="ARBA" id="ARBA00022490"/>
    </source>
</evidence>
<comment type="function">
    <text evidence="6">The RuvA-RuvB-RuvC complex processes Holliday junction (HJ) DNA during genetic recombination and DNA repair, while the RuvA-RuvB complex plays an important role in the rescue of blocked DNA replication forks via replication fork reversal (RFR). RuvA specifically binds to HJ cruciform DNA, conferring on it an open structure. The RuvB hexamer acts as an ATP-dependent pump, pulling dsDNA into and through the RuvAB complex. HJ branch migration allows RuvC to scan DNA until it finds its consensus sequence, where it cleaves and resolves the cruciform DNA.</text>
</comment>
<dbReference type="AlphaFoldDB" id="C4KD09"/>
<dbReference type="GO" id="GO:0048476">
    <property type="term" value="C:Holliday junction resolvase complex"/>
    <property type="evidence" value="ECO:0007669"/>
    <property type="project" value="UniProtKB-UniRule"/>
</dbReference>
<dbReference type="Gene3D" id="2.40.50.140">
    <property type="entry name" value="Nucleic acid-binding proteins"/>
    <property type="match status" value="1"/>
</dbReference>
<evidence type="ECO:0000313" key="8">
    <source>
        <dbReference type="EMBL" id="ACR02420.1"/>
    </source>
</evidence>
<dbReference type="OrthoDB" id="5293449at2"/>
<sequence>MIGRITGTLLEKNPPQILVDAHGVGYEIDVPMSTFYNLPATGGTVSLHTHFVVREDGHFLFGFATEEERATFRQLLKVSGVGARMALAVLSGLSVNDLAQAVALQEAGRLVKIPGIGKKTAERLLLELRDKLGKALPSMTGARLAAAAPGAAPDAKSDILNALLALGYNEREALSAMKGLAEDVGVSDGIRQALKALSKA</sequence>
<dbReference type="Pfam" id="PF14520">
    <property type="entry name" value="HHH_5"/>
    <property type="match status" value="1"/>
</dbReference>
<dbReference type="SUPFAM" id="SSF47781">
    <property type="entry name" value="RuvA domain 2-like"/>
    <property type="match status" value="1"/>
</dbReference>
<reference evidence="9 11" key="3">
    <citation type="submission" date="2018-09" db="EMBL/GenBank/DDBJ databases">
        <title>Metagenome Assembled Genomes from an Advanced Water Purification Facility.</title>
        <authorList>
            <person name="Stamps B.W."/>
            <person name="Spear J.R."/>
        </authorList>
    </citation>
    <scope>NUCLEOTIDE SEQUENCE [LARGE SCALE GENOMIC DNA]</scope>
    <source>
        <strain evidence="9">Bin_27_1</strain>
    </source>
</reference>
<keyword evidence="2 6" id="KW-0227">DNA damage</keyword>
<dbReference type="GO" id="GO:0005524">
    <property type="term" value="F:ATP binding"/>
    <property type="evidence" value="ECO:0007669"/>
    <property type="project" value="InterPro"/>
</dbReference>
<dbReference type="Pfam" id="PF07499">
    <property type="entry name" value="RuvA_C"/>
    <property type="match status" value="1"/>
</dbReference>
<evidence type="ECO:0000313" key="9">
    <source>
        <dbReference type="EMBL" id="TXH79485.1"/>
    </source>
</evidence>
<dbReference type="Pfam" id="PF01330">
    <property type="entry name" value="RuvA_N"/>
    <property type="match status" value="1"/>
</dbReference>
<evidence type="ECO:0000256" key="3">
    <source>
        <dbReference type="ARBA" id="ARBA00023125"/>
    </source>
</evidence>
<keyword evidence="8" id="KW-0547">Nucleotide-binding</keyword>
<dbReference type="GO" id="GO:0009379">
    <property type="term" value="C:Holliday junction helicase complex"/>
    <property type="evidence" value="ECO:0007669"/>
    <property type="project" value="InterPro"/>
</dbReference>
<dbReference type="InterPro" id="IPR013849">
    <property type="entry name" value="DNA_helicase_Holl-junc_RuvA_I"/>
</dbReference>
<feature type="domain" description="Helix-hairpin-helix DNA-binding motif class 1" evidence="7">
    <location>
        <begin position="108"/>
        <end position="127"/>
    </location>
</feature>
<dbReference type="HOGENOM" id="CLU_087936_0_0_4"/>
<dbReference type="CDD" id="cd14332">
    <property type="entry name" value="UBA_RuvA_C"/>
    <property type="match status" value="1"/>
</dbReference>
<dbReference type="Gene3D" id="1.10.150.20">
    <property type="entry name" value="5' to 3' exonuclease, C-terminal subdomain"/>
    <property type="match status" value="1"/>
</dbReference>
<protein>
    <recommendedName>
        <fullName evidence="6">Holliday junction branch migration complex subunit RuvA</fullName>
    </recommendedName>
</protein>
<dbReference type="EMBL" id="CP001281">
    <property type="protein sequence ID" value="ACR02420.1"/>
    <property type="molecule type" value="Genomic_DNA"/>
</dbReference>
<keyword evidence="1 6" id="KW-0963">Cytoplasm</keyword>
<evidence type="ECO:0000256" key="4">
    <source>
        <dbReference type="ARBA" id="ARBA00023172"/>
    </source>
</evidence>
<keyword evidence="5 6" id="KW-0234">DNA repair</keyword>
<dbReference type="SMART" id="SM00278">
    <property type="entry name" value="HhH1"/>
    <property type="match status" value="2"/>
</dbReference>
<dbReference type="InterPro" id="IPR000085">
    <property type="entry name" value="RuvA"/>
</dbReference>
<dbReference type="GO" id="GO:0006281">
    <property type="term" value="P:DNA repair"/>
    <property type="evidence" value="ECO:0007669"/>
    <property type="project" value="UniProtKB-UniRule"/>
</dbReference>
<reference evidence="10" key="1">
    <citation type="submission" date="2009-05" db="EMBL/GenBank/DDBJ databases">
        <title>Complete sequence of chromosome of Thauera sp. MZ1T.</title>
        <authorList>
            <consortium name="US DOE Joint Genome Institute"/>
            <person name="Lucas S."/>
            <person name="Copeland A."/>
            <person name="Lapidus A."/>
            <person name="Glavina del Rio T."/>
            <person name="Dalin E."/>
            <person name="Tice H."/>
            <person name="Bruce D."/>
            <person name="Goodwin L."/>
            <person name="Pitluck S."/>
            <person name="Sims D."/>
            <person name="Brettin T."/>
            <person name="Detter J.C."/>
            <person name="Han C."/>
            <person name="Larimer F."/>
            <person name="Land M."/>
            <person name="Hauser L."/>
            <person name="Kyrpides N."/>
            <person name="Mikhailova N."/>
            <person name="Sayler G.S."/>
        </authorList>
    </citation>
    <scope>NUCLEOTIDE SEQUENCE [LARGE SCALE GENOMIC DNA]</scope>
    <source>
        <strain evidence="10">MZ1T</strain>
    </source>
</reference>
<dbReference type="InterPro" id="IPR036267">
    <property type="entry name" value="RuvA_C_sf"/>
</dbReference>
<dbReference type="SUPFAM" id="SSF46929">
    <property type="entry name" value="DNA helicase RuvA subunit, C-terminal domain"/>
    <property type="match status" value="1"/>
</dbReference>
<feature type="domain" description="Helix-hairpin-helix DNA-binding motif class 1" evidence="7">
    <location>
        <begin position="73"/>
        <end position="92"/>
    </location>
</feature>
<proteinExistence type="inferred from homology"/>
<dbReference type="InterPro" id="IPR003583">
    <property type="entry name" value="Hlx-hairpin-Hlx_DNA-bd_motif"/>
</dbReference>
<evidence type="ECO:0000259" key="7">
    <source>
        <dbReference type="SMART" id="SM00278"/>
    </source>
</evidence>
<dbReference type="KEGG" id="tmz:Tmz1t_3831"/>
<dbReference type="HAMAP" id="MF_00031">
    <property type="entry name" value="DNA_HJ_migration_RuvA"/>
    <property type="match status" value="1"/>
</dbReference>
<evidence type="ECO:0000313" key="11">
    <source>
        <dbReference type="Proteomes" id="UP000321192"/>
    </source>
</evidence>
<dbReference type="NCBIfam" id="TIGR00084">
    <property type="entry name" value="ruvA"/>
    <property type="match status" value="1"/>
</dbReference>
<dbReference type="SUPFAM" id="SSF50249">
    <property type="entry name" value="Nucleic acid-binding proteins"/>
    <property type="match status" value="1"/>
</dbReference>
<dbReference type="GO" id="GO:0006310">
    <property type="term" value="P:DNA recombination"/>
    <property type="evidence" value="ECO:0007669"/>
    <property type="project" value="UniProtKB-UniRule"/>
</dbReference>
<dbReference type="GO" id="GO:0009378">
    <property type="term" value="F:four-way junction helicase activity"/>
    <property type="evidence" value="ECO:0007669"/>
    <property type="project" value="InterPro"/>
</dbReference>
<dbReference type="InterPro" id="IPR011114">
    <property type="entry name" value="RuvA_C"/>
</dbReference>
<keyword evidence="8" id="KW-0067">ATP-binding</keyword>
<dbReference type="eggNOG" id="COG0632">
    <property type="taxonomic scope" value="Bacteria"/>
</dbReference>
<keyword evidence="8" id="KW-0347">Helicase</keyword>
<keyword evidence="8" id="KW-0378">Hydrolase</keyword>
<name>C4KD09_THASP</name>
<dbReference type="InterPro" id="IPR010994">
    <property type="entry name" value="RuvA_2-like"/>
</dbReference>
<dbReference type="Proteomes" id="UP000002186">
    <property type="component" value="Chromosome"/>
</dbReference>
<dbReference type="InterPro" id="IPR012340">
    <property type="entry name" value="NA-bd_OB-fold"/>
</dbReference>
<dbReference type="Gene3D" id="1.10.8.10">
    <property type="entry name" value="DNA helicase RuvA subunit, C-terminal domain"/>
    <property type="match status" value="1"/>
</dbReference>